<dbReference type="OrthoDB" id="5384020at2759"/>
<protein>
    <submittedName>
        <fullName evidence="2">Uncharacterized protein</fullName>
    </submittedName>
</protein>
<proteinExistence type="predicted"/>
<feature type="compositionally biased region" description="Polar residues" evidence="1">
    <location>
        <begin position="239"/>
        <end position="255"/>
    </location>
</feature>
<sequence length="310" mass="32364">MSSDNSNVHNNPNDMNHRRRGSVTQQALAGLFRSNSSTTGTSFQTSDPHRRRLSISTTGLGIAGTSVATSATFSGSYRRGSVSNSDSFVDENAVDEDEGSSRTAPTTPFVRRMSFGGPAMRTASAIRSGGVSPGSLNGNHPLAPPPAPHEAVQPDAKKSSSAAKNGGAGAPSSAAASAIAAALSTSGRRPSLTVQASTGSKSKSLSDRSVSRLDQGFNWSEQLRSRAESSIQGPRPSFTFGSTMSTSPPRGNSQPAAAIATPRQDRAKSFADMPAPPTQASAVSPRPAEPERRKPDPFQERILKGDFYMD</sequence>
<feature type="region of interest" description="Disordered" evidence="1">
    <location>
        <begin position="184"/>
        <end position="310"/>
    </location>
</feature>
<feature type="compositionally biased region" description="Polar residues" evidence="1">
    <location>
        <begin position="1"/>
        <end position="14"/>
    </location>
</feature>
<keyword evidence="3" id="KW-1185">Reference proteome</keyword>
<dbReference type="RefSeq" id="XP_028465026.1">
    <property type="nucleotide sequence ID" value="XM_028613546.1"/>
</dbReference>
<feature type="compositionally biased region" description="Polar residues" evidence="1">
    <location>
        <begin position="217"/>
        <end position="232"/>
    </location>
</feature>
<dbReference type="Proteomes" id="UP000272025">
    <property type="component" value="Unassembled WGS sequence"/>
</dbReference>
<dbReference type="EMBL" id="ML119057">
    <property type="protein sequence ID" value="ROT37220.1"/>
    <property type="molecule type" value="Genomic_DNA"/>
</dbReference>
<name>A0A3N2PRY4_SODAK</name>
<reference evidence="2 3" key="1">
    <citation type="journal article" date="2018" name="Mol. Ecol.">
        <title>The obligate alkalophilic soda-lake fungus Sodiomyces alkalinus has shifted to a protein diet.</title>
        <authorList>
            <person name="Grum-Grzhimaylo A.A."/>
            <person name="Falkoski D.L."/>
            <person name="van den Heuvel J."/>
            <person name="Valero-Jimenez C.A."/>
            <person name="Min B."/>
            <person name="Choi I.G."/>
            <person name="Lipzen A."/>
            <person name="Daum C.G."/>
            <person name="Aanen D.K."/>
            <person name="Tsang A."/>
            <person name="Henrissat B."/>
            <person name="Bilanenko E.N."/>
            <person name="de Vries R.P."/>
            <person name="van Kan J.A.L."/>
            <person name="Grigoriev I.V."/>
            <person name="Debets A.J.M."/>
        </authorList>
    </citation>
    <scope>NUCLEOTIDE SEQUENCE [LARGE SCALE GENOMIC DNA]</scope>
    <source>
        <strain evidence="2 3">F11</strain>
    </source>
</reference>
<feature type="compositionally biased region" description="Polar residues" evidence="1">
    <location>
        <begin position="22"/>
        <end position="46"/>
    </location>
</feature>
<feature type="compositionally biased region" description="Acidic residues" evidence="1">
    <location>
        <begin position="88"/>
        <end position="98"/>
    </location>
</feature>
<organism evidence="2 3">
    <name type="scientific">Sodiomyces alkalinus (strain CBS 110278 / VKM F-3762 / F11)</name>
    <name type="common">Alkaliphilic filamentous fungus</name>
    <dbReference type="NCBI Taxonomy" id="1314773"/>
    <lineage>
        <taxon>Eukaryota</taxon>
        <taxon>Fungi</taxon>
        <taxon>Dikarya</taxon>
        <taxon>Ascomycota</taxon>
        <taxon>Pezizomycotina</taxon>
        <taxon>Sordariomycetes</taxon>
        <taxon>Hypocreomycetidae</taxon>
        <taxon>Glomerellales</taxon>
        <taxon>Plectosphaerellaceae</taxon>
        <taxon>Sodiomyces</taxon>
    </lineage>
</organism>
<dbReference type="AlphaFoldDB" id="A0A3N2PRY4"/>
<dbReference type="GeneID" id="39582024"/>
<gene>
    <name evidence="2" type="ORF">SODALDRAFT_351549</name>
</gene>
<feature type="compositionally biased region" description="Basic and acidic residues" evidence="1">
    <location>
        <begin position="288"/>
        <end position="304"/>
    </location>
</feature>
<accession>A0A3N2PRY4</accession>
<feature type="region of interest" description="Disordered" evidence="1">
    <location>
        <begin position="1"/>
        <end position="51"/>
    </location>
</feature>
<evidence type="ECO:0000313" key="2">
    <source>
        <dbReference type="EMBL" id="ROT37220.1"/>
    </source>
</evidence>
<feature type="compositionally biased region" description="Low complexity" evidence="1">
    <location>
        <begin position="159"/>
        <end position="172"/>
    </location>
</feature>
<evidence type="ECO:0000256" key="1">
    <source>
        <dbReference type="SAM" id="MobiDB-lite"/>
    </source>
</evidence>
<feature type="compositionally biased region" description="Polar residues" evidence="1">
    <location>
        <begin position="75"/>
        <end position="87"/>
    </location>
</feature>
<evidence type="ECO:0000313" key="3">
    <source>
        <dbReference type="Proteomes" id="UP000272025"/>
    </source>
</evidence>
<feature type="region of interest" description="Disordered" evidence="1">
    <location>
        <begin position="75"/>
        <end position="172"/>
    </location>
</feature>